<evidence type="ECO:0000256" key="2">
    <source>
        <dbReference type="ARBA" id="ARBA00022679"/>
    </source>
</evidence>
<dbReference type="Proteomes" id="UP000215002">
    <property type="component" value="Chromosome"/>
</dbReference>
<dbReference type="GO" id="GO:0005829">
    <property type="term" value="C:cytosol"/>
    <property type="evidence" value="ECO:0007669"/>
    <property type="project" value="TreeGrafter"/>
</dbReference>
<dbReference type="InterPro" id="IPR051159">
    <property type="entry name" value="Hexapeptide_acetyltransf"/>
</dbReference>
<dbReference type="EMBL" id="CP022743">
    <property type="protein sequence ID" value="ASU35138.1"/>
    <property type="molecule type" value="Genomic_DNA"/>
</dbReference>
<dbReference type="SUPFAM" id="SSF51161">
    <property type="entry name" value="Trimeric LpxA-like enzymes"/>
    <property type="match status" value="1"/>
</dbReference>
<protein>
    <recommendedName>
        <fullName evidence="7">Acyltransferase</fullName>
    </recommendedName>
</protein>
<evidence type="ECO:0000256" key="4">
    <source>
        <dbReference type="ARBA" id="ARBA00023315"/>
    </source>
</evidence>
<sequence>MAGVSFGKALRVSGSMKLSVGKNSAITIGDNFQLISGRMYNSIGRNIKSCLRADDQSKIVIGKGVGMSNVCVWAKVSIEIGDYVKIGADTIIVDSDMHSLNYLERRNQQTDAVNAKKRPVKIGNDVFIGTRSIINKGVTIGDRAIIAAGSVVTANVPADEIWGGNPAVFIRKSE</sequence>
<keyword evidence="3" id="KW-0677">Repeat</keyword>
<evidence type="ECO:0008006" key="7">
    <source>
        <dbReference type="Google" id="ProtNLM"/>
    </source>
</evidence>
<dbReference type="InterPro" id="IPR001451">
    <property type="entry name" value="Hexapep"/>
</dbReference>
<dbReference type="InterPro" id="IPR018357">
    <property type="entry name" value="Hexapep_transf_CS"/>
</dbReference>
<proteinExistence type="inferred from homology"/>
<dbReference type="KEGG" id="muc:MuYL_3253"/>
<gene>
    <name evidence="5" type="ORF">MuYL_3253</name>
</gene>
<dbReference type="PROSITE" id="PS00101">
    <property type="entry name" value="HEXAPEP_TRANSFERASES"/>
    <property type="match status" value="1"/>
</dbReference>
<comment type="similarity">
    <text evidence="1">Belongs to the transferase hexapeptide repeat family.</text>
</comment>
<keyword evidence="6" id="KW-1185">Reference proteome</keyword>
<evidence type="ECO:0000313" key="5">
    <source>
        <dbReference type="EMBL" id="ASU35138.1"/>
    </source>
</evidence>
<dbReference type="Pfam" id="PF14602">
    <property type="entry name" value="Hexapep_2"/>
    <property type="match status" value="1"/>
</dbReference>
<dbReference type="InterPro" id="IPR011004">
    <property type="entry name" value="Trimer_LpxA-like_sf"/>
</dbReference>
<keyword evidence="2" id="KW-0808">Transferase</keyword>
<reference evidence="5 6" key="1">
    <citation type="submission" date="2017-08" db="EMBL/GenBank/DDBJ databases">
        <title>Complete genome sequence of Mucilaginibacter sp. strain BJC16-A31.</title>
        <authorList>
            <consortium name="Henan University of Science and Technology"/>
            <person name="You X."/>
        </authorList>
    </citation>
    <scope>NUCLEOTIDE SEQUENCE [LARGE SCALE GENOMIC DNA]</scope>
    <source>
        <strain evidence="5 6">BJC16-A31</strain>
    </source>
</reference>
<keyword evidence="4" id="KW-0012">Acyltransferase</keyword>
<dbReference type="PANTHER" id="PTHR23416">
    <property type="entry name" value="SIALIC ACID SYNTHASE-RELATED"/>
    <property type="match status" value="1"/>
</dbReference>
<evidence type="ECO:0000256" key="1">
    <source>
        <dbReference type="ARBA" id="ARBA00007274"/>
    </source>
</evidence>
<dbReference type="AlphaFoldDB" id="A0A223NZZ0"/>
<evidence type="ECO:0000313" key="6">
    <source>
        <dbReference type="Proteomes" id="UP000215002"/>
    </source>
</evidence>
<organism evidence="5 6">
    <name type="scientific">Mucilaginibacter xinganensis</name>
    <dbReference type="NCBI Taxonomy" id="1234841"/>
    <lineage>
        <taxon>Bacteria</taxon>
        <taxon>Pseudomonadati</taxon>
        <taxon>Bacteroidota</taxon>
        <taxon>Sphingobacteriia</taxon>
        <taxon>Sphingobacteriales</taxon>
        <taxon>Sphingobacteriaceae</taxon>
        <taxon>Mucilaginibacter</taxon>
    </lineage>
</organism>
<dbReference type="CDD" id="cd04647">
    <property type="entry name" value="LbH_MAT_like"/>
    <property type="match status" value="1"/>
</dbReference>
<name>A0A223NZZ0_9SPHI</name>
<dbReference type="Gene3D" id="2.160.10.10">
    <property type="entry name" value="Hexapeptide repeat proteins"/>
    <property type="match status" value="1"/>
</dbReference>
<accession>A0A223NZZ0</accession>
<dbReference type="PANTHER" id="PTHR23416:SF23">
    <property type="entry name" value="ACETYLTRANSFERASE C18B11.09C-RELATED"/>
    <property type="match status" value="1"/>
</dbReference>
<dbReference type="GO" id="GO:0008374">
    <property type="term" value="F:O-acyltransferase activity"/>
    <property type="evidence" value="ECO:0007669"/>
    <property type="project" value="TreeGrafter"/>
</dbReference>
<dbReference type="OrthoDB" id="9801697at2"/>
<evidence type="ECO:0000256" key="3">
    <source>
        <dbReference type="ARBA" id="ARBA00022737"/>
    </source>
</evidence>